<organism evidence="1 2">
    <name type="scientific">Tanacetum coccineum</name>
    <dbReference type="NCBI Taxonomy" id="301880"/>
    <lineage>
        <taxon>Eukaryota</taxon>
        <taxon>Viridiplantae</taxon>
        <taxon>Streptophyta</taxon>
        <taxon>Embryophyta</taxon>
        <taxon>Tracheophyta</taxon>
        <taxon>Spermatophyta</taxon>
        <taxon>Magnoliopsida</taxon>
        <taxon>eudicotyledons</taxon>
        <taxon>Gunneridae</taxon>
        <taxon>Pentapetalae</taxon>
        <taxon>asterids</taxon>
        <taxon>campanulids</taxon>
        <taxon>Asterales</taxon>
        <taxon>Asteraceae</taxon>
        <taxon>Asteroideae</taxon>
        <taxon>Anthemideae</taxon>
        <taxon>Anthemidinae</taxon>
        <taxon>Tanacetum</taxon>
    </lineage>
</organism>
<keyword evidence="2" id="KW-1185">Reference proteome</keyword>
<gene>
    <name evidence="1" type="ORF">Tco_0705074</name>
</gene>
<dbReference type="EMBL" id="BQNB010010065">
    <property type="protein sequence ID" value="GJS72233.1"/>
    <property type="molecule type" value="Genomic_DNA"/>
</dbReference>
<accession>A0ABQ4Y543</accession>
<dbReference type="GO" id="GO:0003746">
    <property type="term" value="F:translation elongation factor activity"/>
    <property type="evidence" value="ECO:0007669"/>
    <property type="project" value="UniProtKB-KW"/>
</dbReference>
<evidence type="ECO:0000313" key="2">
    <source>
        <dbReference type="Proteomes" id="UP001151760"/>
    </source>
</evidence>
<dbReference type="Proteomes" id="UP001151760">
    <property type="component" value="Unassembled WGS sequence"/>
</dbReference>
<reference evidence="1" key="1">
    <citation type="journal article" date="2022" name="Int. J. Mol. Sci.">
        <title>Draft Genome of Tanacetum Coccineum: Genomic Comparison of Closely Related Tanacetum-Family Plants.</title>
        <authorList>
            <person name="Yamashiro T."/>
            <person name="Shiraishi A."/>
            <person name="Nakayama K."/>
            <person name="Satake H."/>
        </authorList>
    </citation>
    <scope>NUCLEOTIDE SEQUENCE</scope>
</reference>
<dbReference type="Pfam" id="PF04827">
    <property type="entry name" value="Plant_tran"/>
    <property type="match status" value="1"/>
</dbReference>
<dbReference type="InterPro" id="IPR006912">
    <property type="entry name" value="Harbinger_derived_prot"/>
</dbReference>
<protein>
    <submittedName>
        <fullName evidence="1">Transcription elongation factor SPT6</fullName>
    </submittedName>
</protein>
<dbReference type="PANTHER" id="PTHR47150:SF4">
    <property type="entry name" value="HARBINGER TRANSPOSASE-DERIVED PROTEIN-RELATED"/>
    <property type="match status" value="1"/>
</dbReference>
<name>A0ABQ4Y543_9ASTR</name>
<sequence length="205" mass="23957">MSDSTGGMYDLDDMDNIEMIMQQLQSEKEQAANHTTVTTSTYRMSRKLFLEIVASIENYIQTVHPLPPHFDFFKVRPDATGIPGFSVIMKCTFAIRQLAYDITPNALDEYLQMGDHCAHDCLDFFTMCVIQLFMPEYLRKPNFNDIQKLYNAHNNIHGFLRMLGSIDCMHWKWKNCPKEWHGQFARGDKKYPTIMLEAVWRITNL</sequence>
<reference evidence="1" key="2">
    <citation type="submission" date="2022-01" db="EMBL/GenBank/DDBJ databases">
        <authorList>
            <person name="Yamashiro T."/>
            <person name="Shiraishi A."/>
            <person name="Satake H."/>
            <person name="Nakayama K."/>
        </authorList>
    </citation>
    <scope>NUCLEOTIDE SEQUENCE</scope>
</reference>
<keyword evidence="1" id="KW-0648">Protein biosynthesis</keyword>
<proteinExistence type="predicted"/>
<evidence type="ECO:0000313" key="1">
    <source>
        <dbReference type="EMBL" id="GJS72233.1"/>
    </source>
</evidence>
<dbReference type="PANTHER" id="PTHR47150">
    <property type="entry name" value="OS12G0169200 PROTEIN"/>
    <property type="match status" value="1"/>
</dbReference>
<keyword evidence="1" id="KW-0251">Elongation factor</keyword>
<comment type="caution">
    <text evidence="1">The sequence shown here is derived from an EMBL/GenBank/DDBJ whole genome shotgun (WGS) entry which is preliminary data.</text>
</comment>